<evidence type="ECO:0000256" key="1">
    <source>
        <dbReference type="SAM" id="MobiDB-lite"/>
    </source>
</evidence>
<dbReference type="EMBL" id="CM029037">
    <property type="protein sequence ID" value="KAG2657659.1"/>
    <property type="molecule type" value="Genomic_DNA"/>
</dbReference>
<reference evidence="2" key="1">
    <citation type="submission" date="2020-05" db="EMBL/GenBank/DDBJ databases">
        <title>WGS assembly of Panicum virgatum.</title>
        <authorList>
            <person name="Lovell J.T."/>
            <person name="Jenkins J."/>
            <person name="Shu S."/>
            <person name="Juenger T.E."/>
            <person name="Schmutz J."/>
        </authorList>
    </citation>
    <scope>NUCLEOTIDE SEQUENCE</scope>
    <source>
        <strain evidence="2">AP13</strain>
    </source>
</reference>
<sequence length="169" mass="19454">MRSPRHSAPRRQLPASTRRRVRSPPPLAAGTAGHPEPTPLPAPERRDAAAARAEQGGREEEPAEEEVASPAMRHNTASRSLTSTTLPSCHPHGRKDGADQNRESTTHQPRLHLRPTAQLDEEKRKRQEIEERLEQERKLREEQEQMVAEEQQRMMNAERQRYEAWQQQM</sequence>
<comment type="caution">
    <text evidence="2">The sequence shown here is derived from an EMBL/GenBank/DDBJ whole genome shotgun (WGS) entry which is preliminary data.</text>
</comment>
<accession>A0A8T0XQC3</accession>
<dbReference type="AlphaFoldDB" id="A0A8T0XQC3"/>
<name>A0A8T0XQC3_PANVG</name>
<evidence type="ECO:0000313" key="3">
    <source>
        <dbReference type="Proteomes" id="UP000823388"/>
    </source>
</evidence>
<evidence type="ECO:0000313" key="2">
    <source>
        <dbReference type="EMBL" id="KAG2657659.1"/>
    </source>
</evidence>
<feature type="compositionally biased region" description="Basic and acidic residues" evidence="1">
    <location>
        <begin position="43"/>
        <end position="60"/>
    </location>
</feature>
<protein>
    <submittedName>
        <fullName evidence="2">Uncharacterized protein</fullName>
    </submittedName>
</protein>
<proteinExistence type="predicted"/>
<feature type="region of interest" description="Disordered" evidence="1">
    <location>
        <begin position="1"/>
        <end position="130"/>
    </location>
</feature>
<feature type="compositionally biased region" description="Basic and acidic residues" evidence="1">
    <location>
        <begin position="120"/>
        <end position="130"/>
    </location>
</feature>
<keyword evidence="3" id="KW-1185">Reference proteome</keyword>
<organism evidence="2 3">
    <name type="scientific">Panicum virgatum</name>
    <name type="common">Blackwell switchgrass</name>
    <dbReference type="NCBI Taxonomy" id="38727"/>
    <lineage>
        <taxon>Eukaryota</taxon>
        <taxon>Viridiplantae</taxon>
        <taxon>Streptophyta</taxon>
        <taxon>Embryophyta</taxon>
        <taxon>Tracheophyta</taxon>
        <taxon>Spermatophyta</taxon>
        <taxon>Magnoliopsida</taxon>
        <taxon>Liliopsida</taxon>
        <taxon>Poales</taxon>
        <taxon>Poaceae</taxon>
        <taxon>PACMAD clade</taxon>
        <taxon>Panicoideae</taxon>
        <taxon>Panicodae</taxon>
        <taxon>Paniceae</taxon>
        <taxon>Panicinae</taxon>
        <taxon>Panicum</taxon>
        <taxon>Panicum sect. Hiantes</taxon>
    </lineage>
</organism>
<feature type="compositionally biased region" description="Polar residues" evidence="1">
    <location>
        <begin position="75"/>
        <end position="87"/>
    </location>
</feature>
<dbReference type="Proteomes" id="UP000823388">
    <property type="component" value="Chromosome 1K"/>
</dbReference>
<feature type="compositionally biased region" description="Basic and acidic residues" evidence="1">
    <location>
        <begin position="94"/>
        <end position="105"/>
    </location>
</feature>
<gene>
    <name evidence="2" type="ORF">PVAP13_1KG200115</name>
</gene>